<name>A0A835I511_9MAGN</name>
<dbReference type="PRINTS" id="PR00190">
    <property type="entry name" value="ACTIN"/>
</dbReference>
<sequence length="131" mass="14809">MQVFFALCLVAMAVSHASSLAPVTSKAKASTASGEIEFQHASFTYPTRPDVQILQDLCFTVEFGKKDAHVGDEAQFKRGVLTLKYPIDHGIVSNWDDMEKIWHHTFYNEHRVDTLFFSLKHLSIPKPTGRK</sequence>
<dbReference type="InterPro" id="IPR004000">
    <property type="entry name" value="Actin"/>
</dbReference>
<evidence type="ECO:0000313" key="3">
    <source>
        <dbReference type="Proteomes" id="UP000631114"/>
    </source>
</evidence>
<feature type="signal peptide" evidence="1">
    <location>
        <begin position="1"/>
        <end position="19"/>
    </location>
</feature>
<dbReference type="Pfam" id="PF00022">
    <property type="entry name" value="Actin"/>
    <property type="match status" value="1"/>
</dbReference>
<reference evidence="2 3" key="1">
    <citation type="submission" date="2020-10" db="EMBL/GenBank/DDBJ databases">
        <title>The Coptis chinensis genome and diversification of protoberbering-type alkaloids.</title>
        <authorList>
            <person name="Wang B."/>
            <person name="Shu S."/>
            <person name="Song C."/>
            <person name="Liu Y."/>
        </authorList>
    </citation>
    <scope>NUCLEOTIDE SEQUENCE [LARGE SCALE GENOMIC DNA]</scope>
    <source>
        <strain evidence="2">HL-2020</strain>
        <tissue evidence="2">Leaf</tissue>
    </source>
</reference>
<evidence type="ECO:0000313" key="2">
    <source>
        <dbReference type="EMBL" id="KAF9610113.1"/>
    </source>
</evidence>
<keyword evidence="1" id="KW-0732">Signal</keyword>
<dbReference type="InterPro" id="IPR043129">
    <property type="entry name" value="ATPase_NBD"/>
</dbReference>
<dbReference type="FunFam" id="3.30.420.40:FF:000050">
    <property type="entry name" value="Actin, alpha skeletal muscle"/>
    <property type="match status" value="1"/>
</dbReference>
<protein>
    <recommendedName>
        <fullName evidence="4">Actin</fullName>
    </recommendedName>
</protein>
<organism evidence="2 3">
    <name type="scientific">Coptis chinensis</name>
    <dbReference type="NCBI Taxonomy" id="261450"/>
    <lineage>
        <taxon>Eukaryota</taxon>
        <taxon>Viridiplantae</taxon>
        <taxon>Streptophyta</taxon>
        <taxon>Embryophyta</taxon>
        <taxon>Tracheophyta</taxon>
        <taxon>Spermatophyta</taxon>
        <taxon>Magnoliopsida</taxon>
        <taxon>Ranunculales</taxon>
        <taxon>Ranunculaceae</taxon>
        <taxon>Coptidoideae</taxon>
        <taxon>Coptis</taxon>
    </lineage>
</organism>
<gene>
    <name evidence="2" type="ORF">IFM89_019978</name>
</gene>
<dbReference type="Gene3D" id="3.40.50.300">
    <property type="entry name" value="P-loop containing nucleotide triphosphate hydrolases"/>
    <property type="match status" value="1"/>
</dbReference>
<dbReference type="PANTHER" id="PTHR11937">
    <property type="entry name" value="ACTIN"/>
    <property type="match status" value="1"/>
</dbReference>
<dbReference type="SUPFAM" id="SSF53067">
    <property type="entry name" value="Actin-like ATPase domain"/>
    <property type="match status" value="1"/>
</dbReference>
<dbReference type="OrthoDB" id="1629477at2759"/>
<feature type="chain" id="PRO_5032756925" description="Actin" evidence="1">
    <location>
        <begin position="20"/>
        <end position="131"/>
    </location>
</feature>
<dbReference type="InterPro" id="IPR027417">
    <property type="entry name" value="P-loop_NTPase"/>
</dbReference>
<keyword evidence="3" id="KW-1185">Reference proteome</keyword>
<dbReference type="Gene3D" id="3.30.420.40">
    <property type="match status" value="1"/>
</dbReference>
<evidence type="ECO:0000256" key="1">
    <source>
        <dbReference type="SAM" id="SignalP"/>
    </source>
</evidence>
<dbReference type="AlphaFoldDB" id="A0A835I511"/>
<accession>A0A835I511</accession>
<evidence type="ECO:0008006" key="4">
    <source>
        <dbReference type="Google" id="ProtNLM"/>
    </source>
</evidence>
<dbReference type="Proteomes" id="UP000631114">
    <property type="component" value="Unassembled WGS sequence"/>
</dbReference>
<dbReference type="EMBL" id="JADFTS010000004">
    <property type="protein sequence ID" value="KAF9610113.1"/>
    <property type="molecule type" value="Genomic_DNA"/>
</dbReference>
<proteinExistence type="predicted"/>
<comment type="caution">
    <text evidence="2">The sequence shown here is derived from an EMBL/GenBank/DDBJ whole genome shotgun (WGS) entry which is preliminary data.</text>
</comment>